<gene>
    <name evidence="2" type="ORF">OTJ99_001072</name>
</gene>
<dbReference type="InterPro" id="IPR001602">
    <property type="entry name" value="UPF0047_YjbQ-like"/>
</dbReference>
<dbReference type="SUPFAM" id="SSF111038">
    <property type="entry name" value="YjbQ-like"/>
    <property type="match status" value="1"/>
</dbReference>
<evidence type="ECO:0000313" key="3">
    <source>
        <dbReference type="Proteomes" id="UP001164745"/>
    </source>
</evidence>
<dbReference type="InterPro" id="IPR035917">
    <property type="entry name" value="YjbQ-like_sf"/>
</dbReference>
<dbReference type="PANTHER" id="PTHR30615:SF8">
    <property type="entry name" value="UPF0047 PROTEIN C4A8.02C"/>
    <property type="match status" value="1"/>
</dbReference>
<dbReference type="Pfam" id="PF01894">
    <property type="entry name" value="YjbQ"/>
    <property type="match status" value="1"/>
</dbReference>
<dbReference type="EMBL" id="CP113864">
    <property type="protein sequence ID" value="WAM32509.1"/>
    <property type="molecule type" value="Genomic_DNA"/>
</dbReference>
<organism evidence="2 3">
    <name type="scientific">Caldicellulosiruptor naganoensis</name>
    <dbReference type="NCBI Taxonomy" id="29324"/>
    <lineage>
        <taxon>Bacteria</taxon>
        <taxon>Bacillati</taxon>
        <taxon>Bacillota</taxon>
        <taxon>Bacillota incertae sedis</taxon>
        <taxon>Caldicellulosiruptorales</taxon>
        <taxon>Caldicellulosiruptoraceae</taxon>
        <taxon>Caldicellulosiruptor</taxon>
    </lineage>
</organism>
<keyword evidence="3" id="KW-1185">Reference proteome</keyword>
<dbReference type="RefSeq" id="WP_045164949.1">
    <property type="nucleotide sequence ID" value="NZ_CP113864.1"/>
</dbReference>
<reference evidence="2" key="1">
    <citation type="submission" date="2022-12" db="EMBL/GenBank/DDBJ databases">
        <authorList>
            <person name="Bing R.G."/>
            <person name="Willard D.J."/>
            <person name="Manesh M.J.H."/>
            <person name="Laemthong T."/>
            <person name="Crosby J.R."/>
            <person name="Kelly R.M."/>
        </authorList>
    </citation>
    <scope>NUCLEOTIDE SEQUENCE</scope>
    <source>
        <strain evidence="2">DSM 8991</strain>
    </source>
</reference>
<evidence type="ECO:0000313" key="2">
    <source>
        <dbReference type="EMBL" id="WAM32509.1"/>
    </source>
</evidence>
<evidence type="ECO:0000256" key="1">
    <source>
        <dbReference type="ARBA" id="ARBA00005534"/>
    </source>
</evidence>
<dbReference type="PROSITE" id="PS01314">
    <property type="entry name" value="UPF0047"/>
    <property type="match status" value="1"/>
</dbReference>
<dbReference type="PANTHER" id="PTHR30615">
    <property type="entry name" value="UNCHARACTERIZED PROTEIN YJBQ-RELATED"/>
    <property type="match status" value="1"/>
</dbReference>
<sequence length="131" mass="14946">MFKELEIRTRDRIDFVDITNKLKEIVRQSNIEEGLMTVFIPHTTAGVTINEHADPSVISDIKKQLEKLVPLNNGYSHSEGNSDAHIKASLIGSSVNIIIRNGELMLGTWQGVFFCEFDGPRRRKIYVYIKQ</sequence>
<accession>A0ABY7BI50</accession>
<comment type="similarity">
    <text evidence="1">Belongs to the UPF0047 family.</text>
</comment>
<dbReference type="Proteomes" id="UP001164745">
    <property type="component" value="Chromosome"/>
</dbReference>
<dbReference type="PIRSF" id="PIRSF004681">
    <property type="entry name" value="UCP004681"/>
    <property type="match status" value="1"/>
</dbReference>
<dbReference type="Gene3D" id="2.60.120.460">
    <property type="entry name" value="YjbQ-like"/>
    <property type="match status" value="1"/>
</dbReference>
<dbReference type="NCBIfam" id="TIGR00149">
    <property type="entry name" value="TIGR00149_YjbQ"/>
    <property type="match status" value="1"/>
</dbReference>
<protein>
    <submittedName>
        <fullName evidence="2">Secondary thiamine-phosphate synthase enzyme YjbQ</fullName>
    </submittedName>
</protein>
<proteinExistence type="inferred from homology"/>
<name>A0ABY7BI50_9FIRM</name>